<keyword evidence="5" id="KW-1185">Reference proteome</keyword>
<keyword evidence="2" id="KW-1133">Transmembrane helix</keyword>
<feature type="transmembrane region" description="Helical" evidence="2">
    <location>
        <begin position="116"/>
        <end position="136"/>
    </location>
</feature>
<protein>
    <submittedName>
        <fullName evidence="4">DUF4115 domain-containing protein</fullName>
    </submittedName>
</protein>
<comment type="caution">
    <text evidence="4">The sequence shown here is derived from an EMBL/GenBank/DDBJ whole genome shotgun (WGS) entry which is preliminary data.</text>
</comment>
<feature type="domain" description="HTH cro/C1-type" evidence="3">
    <location>
        <begin position="23"/>
        <end position="83"/>
    </location>
</feature>
<dbReference type="InterPro" id="IPR010982">
    <property type="entry name" value="Lambda_DNA-bd_dom_sf"/>
</dbReference>
<dbReference type="AlphaFoldDB" id="A0A3D8MF73"/>
<reference evidence="5" key="1">
    <citation type="submission" date="2018-08" db="EMBL/GenBank/DDBJ databases">
        <authorList>
            <person name="Zhang J."/>
            <person name="Du Z.-J."/>
        </authorList>
    </citation>
    <scope>NUCLEOTIDE SEQUENCE [LARGE SCALE GENOMIC DNA]</scope>
    <source>
        <strain evidence="5">KCTC 52655</strain>
    </source>
</reference>
<dbReference type="PANTHER" id="PTHR34475:SF1">
    <property type="entry name" value="CYTOSKELETON PROTEIN RODZ"/>
    <property type="match status" value="1"/>
</dbReference>
<dbReference type="InterPro" id="IPR050400">
    <property type="entry name" value="Bact_Cytoskel_RodZ"/>
</dbReference>
<accession>A0A3D8MF73</accession>
<dbReference type="SUPFAM" id="SSF47413">
    <property type="entry name" value="lambda repressor-like DNA-binding domains"/>
    <property type="match status" value="1"/>
</dbReference>
<evidence type="ECO:0000256" key="2">
    <source>
        <dbReference type="SAM" id="Phobius"/>
    </source>
</evidence>
<gene>
    <name evidence="4" type="ORF">DXV75_02130</name>
</gene>
<dbReference type="InterPro" id="IPR001387">
    <property type="entry name" value="Cro/C1-type_HTH"/>
</dbReference>
<evidence type="ECO:0000256" key="1">
    <source>
        <dbReference type="SAM" id="MobiDB-lite"/>
    </source>
</evidence>
<organism evidence="4 5">
    <name type="scientific">Alteromonas aestuariivivens</name>
    <dbReference type="NCBI Taxonomy" id="1938339"/>
    <lineage>
        <taxon>Bacteria</taxon>
        <taxon>Pseudomonadati</taxon>
        <taxon>Pseudomonadota</taxon>
        <taxon>Gammaproteobacteria</taxon>
        <taxon>Alteromonadales</taxon>
        <taxon>Alteromonadaceae</taxon>
        <taxon>Alteromonas/Salinimonas group</taxon>
        <taxon>Alteromonas</taxon>
    </lineage>
</organism>
<feature type="region of interest" description="Disordered" evidence="1">
    <location>
        <begin position="1"/>
        <end position="24"/>
    </location>
</feature>
<evidence type="ECO:0000313" key="5">
    <source>
        <dbReference type="Proteomes" id="UP000256561"/>
    </source>
</evidence>
<dbReference type="InterPro" id="IPR025194">
    <property type="entry name" value="RodZ-like_C"/>
</dbReference>
<proteinExistence type="predicted"/>
<feature type="region of interest" description="Disordered" evidence="1">
    <location>
        <begin position="144"/>
        <end position="183"/>
    </location>
</feature>
<keyword evidence="2" id="KW-0812">Transmembrane</keyword>
<evidence type="ECO:0000259" key="3">
    <source>
        <dbReference type="PROSITE" id="PS50943"/>
    </source>
</evidence>
<feature type="region of interest" description="Disordered" evidence="1">
    <location>
        <begin position="196"/>
        <end position="243"/>
    </location>
</feature>
<dbReference type="Pfam" id="PF13464">
    <property type="entry name" value="RodZ_C"/>
    <property type="match status" value="1"/>
</dbReference>
<dbReference type="EMBL" id="QRHA01000001">
    <property type="protein sequence ID" value="RDV29276.1"/>
    <property type="molecule type" value="Genomic_DNA"/>
</dbReference>
<keyword evidence="2" id="KW-0472">Membrane</keyword>
<dbReference type="CDD" id="cd00093">
    <property type="entry name" value="HTH_XRE"/>
    <property type="match status" value="1"/>
</dbReference>
<dbReference type="PROSITE" id="PS50943">
    <property type="entry name" value="HTH_CROC1"/>
    <property type="match status" value="1"/>
</dbReference>
<feature type="compositionally biased region" description="Polar residues" evidence="1">
    <location>
        <begin position="147"/>
        <end position="159"/>
    </location>
</feature>
<name>A0A3D8MF73_9ALTE</name>
<dbReference type="RefSeq" id="WP_115591566.1">
    <property type="nucleotide sequence ID" value="NZ_QRHA01000001.1"/>
</dbReference>
<evidence type="ECO:0000313" key="4">
    <source>
        <dbReference type="EMBL" id="RDV29276.1"/>
    </source>
</evidence>
<dbReference type="PANTHER" id="PTHR34475">
    <property type="match status" value="1"/>
</dbReference>
<dbReference type="OrthoDB" id="9790252at2"/>
<dbReference type="GO" id="GO:0003677">
    <property type="term" value="F:DNA binding"/>
    <property type="evidence" value="ECO:0007669"/>
    <property type="project" value="InterPro"/>
</dbReference>
<dbReference type="Gene3D" id="1.10.260.40">
    <property type="entry name" value="lambda repressor-like DNA-binding domains"/>
    <property type="match status" value="1"/>
</dbReference>
<dbReference type="Proteomes" id="UP000256561">
    <property type="component" value="Unassembled WGS sequence"/>
</dbReference>
<sequence length="330" mass="36156">MEFEDKQTDEAESPPPPSPGTRLRVAREQRGISQQAVAEKLFLKVSQIADIEADRLDERTSVTFTKGYIRLYAKLLGLDDKLLLDEFETLHNAPKSPAKLQSFSKRVAKQAHDDRWMMVTYGILFLLVAGVVLWWYQQSRDDGLSQPRETSLVTPNPSASVPVEPEVQQTLPQSGSDPALNPEFEDTLVEEPPVAELSQAAQTSSPVSGFEDEPVVEENSSIAPGQNEVAQTDAPTQASNTQVQSADLPNVEVTFTFGADCWVNIEDANGEPIAYGVKQAGRIMTVRGVPPFDVTLGAPNDVAIVYDGEPVDISSFQKGRTARFSLPIQE</sequence>
<feature type="compositionally biased region" description="Polar residues" evidence="1">
    <location>
        <begin position="167"/>
        <end position="176"/>
    </location>
</feature>
<feature type="compositionally biased region" description="Polar residues" evidence="1">
    <location>
        <begin position="218"/>
        <end position="243"/>
    </location>
</feature>
<dbReference type="Pfam" id="PF13413">
    <property type="entry name" value="HTH_25"/>
    <property type="match status" value="1"/>
</dbReference>
<dbReference type="SMART" id="SM00530">
    <property type="entry name" value="HTH_XRE"/>
    <property type="match status" value="1"/>
</dbReference>